<name>A0AAN9END5_CROPI</name>
<gene>
    <name evidence="1" type="ORF">RIF29_25094</name>
</gene>
<organism evidence="1 2">
    <name type="scientific">Crotalaria pallida</name>
    <name type="common">Smooth rattlebox</name>
    <name type="synonym">Crotalaria striata</name>
    <dbReference type="NCBI Taxonomy" id="3830"/>
    <lineage>
        <taxon>Eukaryota</taxon>
        <taxon>Viridiplantae</taxon>
        <taxon>Streptophyta</taxon>
        <taxon>Embryophyta</taxon>
        <taxon>Tracheophyta</taxon>
        <taxon>Spermatophyta</taxon>
        <taxon>Magnoliopsida</taxon>
        <taxon>eudicotyledons</taxon>
        <taxon>Gunneridae</taxon>
        <taxon>Pentapetalae</taxon>
        <taxon>rosids</taxon>
        <taxon>fabids</taxon>
        <taxon>Fabales</taxon>
        <taxon>Fabaceae</taxon>
        <taxon>Papilionoideae</taxon>
        <taxon>50 kb inversion clade</taxon>
        <taxon>genistoids sensu lato</taxon>
        <taxon>core genistoids</taxon>
        <taxon>Crotalarieae</taxon>
        <taxon>Crotalaria</taxon>
    </lineage>
</organism>
<dbReference type="AlphaFoldDB" id="A0AAN9END5"/>
<accession>A0AAN9END5</accession>
<dbReference type="Proteomes" id="UP001372338">
    <property type="component" value="Unassembled WGS sequence"/>
</dbReference>
<keyword evidence="2" id="KW-1185">Reference proteome</keyword>
<sequence length="67" mass="7724">MENCYEGDICYFSKSFYFIFFEAHKPITKQIPSWDRPCQEPSSTGPGGNDDALKEYEIVCISCELML</sequence>
<evidence type="ECO:0000313" key="1">
    <source>
        <dbReference type="EMBL" id="KAK7259486.1"/>
    </source>
</evidence>
<reference evidence="1 2" key="1">
    <citation type="submission" date="2024-01" db="EMBL/GenBank/DDBJ databases">
        <title>The genomes of 5 underutilized Papilionoideae crops provide insights into root nodulation and disease resistanc.</title>
        <authorList>
            <person name="Yuan L."/>
        </authorList>
    </citation>
    <scope>NUCLEOTIDE SEQUENCE [LARGE SCALE GENOMIC DNA]</scope>
    <source>
        <strain evidence="1">ZHUSHIDOU_FW_LH</strain>
        <tissue evidence="1">Leaf</tissue>
    </source>
</reference>
<evidence type="ECO:0000313" key="2">
    <source>
        <dbReference type="Proteomes" id="UP001372338"/>
    </source>
</evidence>
<comment type="caution">
    <text evidence="1">The sequence shown here is derived from an EMBL/GenBank/DDBJ whole genome shotgun (WGS) entry which is preliminary data.</text>
</comment>
<proteinExistence type="predicted"/>
<protein>
    <submittedName>
        <fullName evidence="1">Uncharacterized protein</fullName>
    </submittedName>
</protein>
<dbReference type="EMBL" id="JAYWIO010000005">
    <property type="protein sequence ID" value="KAK7259486.1"/>
    <property type="molecule type" value="Genomic_DNA"/>
</dbReference>